<name>A0A1F5TM44_9BACT</name>
<dbReference type="Proteomes" id="UP000177579">
    <property type="component" value="Unassembled WGS sequence"/>
</dbReference>
<dbReference type="FunFam" id="3.40.50.1860:FF:000002">
    <property type="entry name" value="Glutamate racemase"/>
    <property type="match status" value="1"/>
</dbReference>
<dbReference type="Gene3D" id="3.40.50.1860">
    <property type="match status" value="2"/>
</dbReference>
<dbReference type="GO" id="GO:0008881">
    <property type="term" value="F:glutamate racemase activity"/>
    <property type="evidence" value="ECO:0007669"/>
    <property type="project" value="UniProtKB-UniRule"/>
</dbReference>
<dbReference type="InterPro" id="IPR001920">
    <property type="entry name" value="Asp/Glu_race"/>
</dbReference>
<feature type="binding site" evidence="8">
    <location>
        <begin position="80"/>
        <end position="81"/>
    </location>
    <ligand>
        <name>substrate</name>
    </ligand>
</feature>
<dbReference type="GO" id="GO:0009252">
    <property type="term" value="P:peptidoglycan biosynthetic process"/>
    <property type="evidence" value="ECO:0007669"/>
    <property type="project" value="UniProtKB-UniRule"/>
</dbReference>
<dbReference type="EC" id="5.1.1.3" evidence="2 8"/>
<evidence type="ECO:0000256" key="6">
    <source>
        <dbReference type="ARBA" id="ARBA00023316"/>
    </source>
</evidence>
<evidence type="ECO:0000256" key="8">
    <source>
        <dbReference type="HAMAP-Rule" id="MF_00258"/>
    </source>
</evidence>
<accession>A0A1F5TM44</accession>
<evidence type="ECO:0000313" key="10">
    <source>
        <dbReference type="Proteomes" id="UP000177579"/>
    </source>
</evidence>
<dbReference type="SUPFAM" id="SSF53681">
    <property type="entry name" value="Aspartate/glutamate racemase"/>
    <property type="match status" value="2"/>
</dbReference>
<dbReference type="EMBL" id="MFGO01000039">
    <property type="protein sequence ID" value="OGF39919.1"/>
    <property type="molecule type" value="Genomic_DNA"/>
</dbReference>
<feature type="active site" description="Proton donor/acceptor" evidence="8">
    <location>
        <position position="189"/>
    </location>
</feature>
<comment type="catalytic activity">
    <reaction evidence="1 8">
        <text>L-glutamate = D-glutamate</text>
        <dbReference type="Rhea" id="RHEA:12813"/>
        <dbReference type="ChEBI" id="CHEBI:29985"/>
        <dbReference type="ChEBI" id="CHEBI:29986"/>
        <dbReference type="EC" id="5.1.1.3"/>
    </reaction>
</comment>
<sequence length="269" mass="30379">MNKRLSTNNNPIGILDSGVGGLSVWQEVIKTLPHESIIYFGDSANCPYGEKSKTRIKTMTENIIDFLLKKDCKLIIIACNTISVSIIEELRKKYSIPIIAIEPAIKVAAKHTKNKNIGVLATRGTQKGKLYKNTKEKLPKNINIHFQIGKGLVEIVEKGEINAPKNIKLLKKYLNPLMNKNIDQLVLGCTHYPFLTRQIKQITENKINIINPAKAVAKQTKKKLTDHKLLTNRSKPNYTFFTSGKIFLIEKLLPNINLKSIKINLNKKL</sequence>
<comment type="function">
    <text evidence="8">Provides the (R)-glutamate required for cell wall biosynthesis.</text>
</comment>
<dbReference type="PANTHER" id="PTHR21198">
    <property type="entry name" value="GLUTAMATE RACEMASE"/>
    <property type="match status" value="1"/>
</dbReference>
<comment type="similarity">
    <text evidence="8">Belongs to the aspartate/glutamate racemases family.</text>
</comment>
<dbReference type="GO" id="GO:0008360">
    <property type="term" value="P:regulation of cell shape"/>
    <property type="evidence" value="ECO:0007669"/>
    <property type="project" value="UniProtKB-KW"/>
</dbReference>
<feature type="active site" description="Proton donor/acceptor" evidence="8">
    <location>
        <position position="79"/>
    </location>
</feature>
<evidence type="ECO:0000256" key="2">
    <source>
        <dbReference type="ARBA" id="ARBA00013090"/>
    </source>
</evidence>
<evidence type="ECO:0000256" key="5">
    <source>
        <dbReference type="ARBA" id="ARBA00023235"/>
    </source>
</evidence>
<keyword evidence="3 8" id="KW-0133">Cell shape</keyword>
<dbReference type="InterPro" id="IPR015942">
    <property type="entry name" value="Asp/Glu/hydantoin_racemase"/>
</dbReference>
<feature type="binding site" evidence="8">
    <location>
        <begin position="16"/>
        <end position="17"/>
    </location>
    <ligand>
        <name>substrate</name>
    </ligand>
</feature>
<comment type="caution">
    <text evidence="9">The sequence shown here is derived from an EMBL/GenBank/DDBJ whole genome shotgun (WGS) entry which is preliminary data.</text>
</comment>
<proteinExistence type="inferred from homology"/>
<dbReference type="PROSITE" id="PS00924">
    <property type="entry name" value="ASP_GLU_RACEMASE_2"/>
    <property type="match status" value="1"/>
</dbReference>
<evidence type="ECO:0000256" key="3">
    <source>
        <dbReference type="ARBA" id="ARBA00022960"/>
    </source>
</evidence>
<evidence type="ECO:0000256" key="4">
    <source>
        <dbReference type="ARBA" id="ARBA00022984"/>
    </source>
</evidence>
<dbReference type="AlphaFoldDB" id="A0A1F5TM44"/>
<comment type="pathway">
    <text evidence="8">Cell wall biogenesis; peptidoglycan biosynthesis.</text>
</comment>
<keyword evidence="4 8" id="KW-0573">Peptidoglycan synthesis</keyword>
<reference evidence="9 10" key="1">
    <citation type="journal article" date="2016" name="Nat. Commun.">
        <title>Thousands of microbial genomes shed light on interconnected biogeochemical processes in an aquifer system.</title>
        <authorList>
            <person name="Anantharaman K."/>
            <person name="Brown C.T."/>
            <person name="Hug L.A."/>
            <person name="Sharon I."/>
            <person name="Castelle C.J."/>
            <person name="Probst A.J."/>
            <person name="Thomas B.C."/>
            <person name="Singh A."/>
            <person name="Wilkins M.J."/>
            <person name="Karaoz U."/>
            <person name="Brodie E.L."/>
            <person name="Williams K.H."/>
            <person name="Hubbard S.S."/>
            <person name="Banfield J.F."/>
        </authorList>
    </citation>
    <scope>NUCLEOTIDE SEQUENCE [LARGE SCALE GENOMIC DNA]</scope>
</reference>
<keyword evidence="5 8" id="KW-0413">Isomerase</keyword>
<dbReference type="InterPro" id="IPR033134">
    <property type="entry name" value="Asp/Glu_racemase_AS_2"/>
</dbReference>
<dbReference type="InterPro" id="IPR004391">
    <property type="entry name" value="Glu_race"/>
</dbReference>
<protein>
    <recommendedName>
        <fullName evidence="7 8">Glutamate racemase</fullName>
        <ecNumber evidence="2 8">5.1.1.3</ecNumber>
    </recommendedName>
</protein>
<keyword evidence="6 8" id="KW-0961">Cell wall biogenesis/degradation</keyword>
<dbReference type="HAMAP" id="MF_00258">
    <property type="entry name" value="Glu_racemase"/>
    <property type="match status" value="1"/>
</dbReference>
<evidence type="ECO:0000313" key="9">
    <source>
        <dbReference type="EMBL" id="OGF39919.1"/>
    </source>
</evidence>
<feature type="binding site" evidence="8">
    <location>
        <begin position="190"/>
        <end position="191"/>
    </location>
    <ligand>
        <name>substrate</name>
    </ligand>
</feature>
<dbReference type="Pfam" id="PF01177">
    <property type="entry name" value="Asp_Glu_race"/>
    <property type="match status" value="1"/>
</dbReference>
<dbReference type="PANTHER" id="PTHR21198:SF3">
    <property type="entry name" value="GLUTAMATE RACEMASE"/>
    <property type="match status" value="1"/>
</dbReference>
<evidence type="ECO:0000256" key="7">
    <source>
        <dbReference type="ARBA" id="ARBA00070053"/>
    </source>
</evidence>
<gene>
    <name evidence="8" type="primary">murI</name>
    <name evidence="9" type="ORF">A2531_01685</name>
</gene>
<evidence type="ECO:0000256" key="1">
    <source>
        <dbReference type="ARBA" id="ARBA00001602"/>
    </source>
</evidence>
<dbReference type="GO" id="GO:0071555">
    <property type="term" value="P:cell wall organization"/>
    <property type="evidence" value="ECO:0007669"/>
    <property type="project" value="UniProtKB-KW"/>
</dbReference>
<dbReference type="UniPathway" id="UPA00219"/>
<organism evidence="9 10">
    <name type="scientific">Candidatus Falkowbacteria bacterium RIFOXYD2_FULL_34_120</name>
    <dbReference type="NCBI Taxonomy" id="1798007"/>
    <lineage>
        <taxon>Bacteria</taxon>
        <taxon>Candidatus Falkowiibacteriota</taxon>
    </lineage>
</organism>
<dbReference type="NCBIfam" id="TIGR00067">
    <property type="entry name" value="glut_race"/>
    <property type="match status" value="1"/>
</dbReference>
<feature type="binding site" evidence="8">
    <location>
        <begin position="48"/>
        <end position="49"/>
    </location>
    <ligand>
        <name>substrate</name>
    </ligand>
</feature>